<keyword evidence="3" id="KW-0808">Transferase</keyword>
<dbReference type="SUPFAM" id="SSF52540">
    <property type="entry name" value="P-loop containing nucleoside triphosphate hydrolases"/>
    <property type="match status" value="1"/>
</dbReference>
<sequence>MTTPMPGNGGAQPYQDLVTRVRSQVVAELASAGQTVIGAARQQLVRDLIRAALDAHARECLSDGRMPLDPPVEAHVARTVLDALTGLGGLQPLLDNTEIENINIKGADGVIVRYADGRRERLPPVVGSQDELVDLVRTIAARSGAEERRFDRGVPRLSVQLPDGSRLFALMAVTERVCVSIRRHRFLKVSLDDLVGMATLTTDLRDLFTAMVLAGKNIVVSGGTGRGKTTFVRALAQAIPAWERLITVEDAYELALDRDPSRVDVEALQAREANIEGVGAIGLDELVRDALRMSPDRVIVGEVRGKESLAMCMAMSQGNDGSLATVHASSSRQALSRLAAYAMLAPEGLSFEAANLLIAGAVHFVIHLDQTTDGHRVVSSVREIHHADAGEIVSNELFRPGPDRRATAAAPMRTDTMDQLAAAGFNPDQALGW</sequence>
<name>A0A8J3ZMW9_9ACTN</name>
<dbReference type="InterPro" id="IPR027417">
    <property type="entry name" value="P-loop_NTPase"/>
</dbReference>
<dbReference type="GO" id="GO:0016887">
    <property type="term" value="F:ATP hydrolysis activity"/>
    <property type="evidence" value="ECO:0007669"/>
    <property type="project" value="InterPro"/>
</dbReference>
<accession>A0A8J3ZMW9</accession>
<feature type="domain" description="Bacterial type II secretion system protein E" evidence="2">
    <location>
        <begin position="172"/>
        <end position="362"/>
    </location>
</feature>
<evidence type="ECO:0000313" key="3">
    <source>
        <dbReference type="EMBL" id="GIJ64385.1"/>
    </source>
</evidence>
<evidence type="ECO:0000256" key="1">
    <source>
        <dbReference type="ARBA" id="ARBA00006611"/>
    </source>
</evidence>
<keyword evidence="3" id="KW-0418">Kinase</keyword>
<dbReference type="Gene3D" id="3.40.50.300">
    <property type="entry name" value="P-loop containing nucleotide triphosphate hydrolases"/>
    <property type="match status" value="1"/>
</dbReference>
<dbReference type="Proteomes" id="UP000612585">
    <property type="component" value="Unassembled WGS sequence"/>
</dbReference>
<dbReference type="PANTHER" id="PTHR30486">
    <property type="entry name" value="TWITCHING MOTILITY PROTEIN PILT"/>
    <property type="match status" value="1"/>
</dbReference>
<evidence type="ECO:0000313" key="4">
    <source>
        <dbReference type="Proteomes" id="UP000612585"/>
    </source>
</evidence>
<keyword evidence="4" id="KW-1185">Reference proteome</keyword>
<organism evidence="3 4">
    <name type="scientific">Virgisporangium aurantiacum</name>
    <dbReference type="NCBI Taxonomy" id="175570"/>
    <lineage>
        <taxon>Bacteria</taxon>
        <taxon>Bacillati</taxon>
        <taxon>Actinomycetota</taxon>
        <taxon>Actinomycetes</taxon>
        <taxon>Micromonosporales</taxon>
        <taxon>Micromonosporaceae</taxon>
        <taxon>Virgisporangium</taxon>
    </lineage>
</organism>
<dbReference type="InterPro" id="IPR050921">
    <property type="entry name" value="T4SS_GSP_E_ATPase"/>
</dbReference>
<proteinExistence type="inferred from homology"/>
<comment type="caution">
    <text evidence="3">The sequence shown here is derived from an EMBL/GenBank/DDBJ whole genome shotgun (WGS) entry which is preliminary data.</text>
</comment>
<dbReference type="EMBL" id="BOPG01000115">
    <property type="protein sequence ID" value="GIJ64385.1"/>
    <property type="molecule type" value="Genomic_DNA"/>
</dbReference>
<dbReference type="InterPro" id="IPR001482">
    <property type="entry name" value="T2SS/T4SS_dom"/>
</dbReference>
<dbReference type="Gene3D" id="3.30.450.380">
    <property type="match status" value="1"/>
</dbReference>
<protein>
    <submittedName>
        <fullName evidence="3">Protein kinase</fullName>
    </submittedName>
</protein>
<dbReference type="PANTHER" id="PTHR30486:SF6">
    <property type="entry name" value="TYPE IV PILUS RETRACTATION ATPASE PILT"/>
    <property type="match status" value="1"/>
</dbReference>
<dbReference type="Pfam" id="PF00437">
    <property type="entry name" value="T2SSE"/>
    <property type="match status" value="1"/>
</dbReference>
<dbReference type="RefSeq" id="WP_204012856.1">
    <property type="nucleotide sequence ID" value="NZ_BOPG01000115.1"/>
</dbReference>
<evidence type="ECO:0000259" key="2">
    <source>
        <dbReference type="Pfam" id="PF00437"/>
    </source>
</evidence>
<reference evidence="3" key="1">
    <citation type="submission" date="2021-01" db="EMBL/GenBank/DDBJ databases">
        <title>Whole genome shotgun sequence of Virgisporangium aurantiacum NBRC 16421.</title>
        <authorList>
            <person name="Komaki H."/>
            <person name="Tamura T."/>
        </authorList>
    </citation>
    <scope>NUCLEOTIDE SEQUENCE</scope>
    <source>
        <strain evidence="3">NBRC 16421</strain>
    </source>
</reference>
<dbReference type="AlphaFoldDB" id="A0A8J3ZMW9"/>
<dbReference type="GO" id="GO:0016301">
    <property type="term" value="F:kinase activity"/>
    <property type="evidence" value="ECO:0007669"/>
    <property type="project" value="UniProtKB-KW"/>
</dbReference>
<gene>
    <name evidence="3" type="ORF">Vau01_119010</name>
</gene>
<dbReference type="CDD" id="cd01130">
    <property type="entry name" value="VirB11-like_ATPase"/>
    <property type="match status" value="1"/>
</dbReference>
<comment type="similarity">
    <text evidence="1">Belongs to the GSP E family.</text>
</comment>